<keyword evidence="1" id="KW-0732">Signal</keyword>
<dbReference type="PANTHER" id="PTHR34721:SF3">
    <property type="entry name" value="ACTIVIN_RECP DOMAIN-CONTAINING PROTEIN-RELATED"/>
    <property type="match status" value="1"/>
</dbReference>
<protein>
    <submittedName>
        <fullName evidence="2">Uncharacterized protein</fullName>
    </submittedName>
</protein>
<name>A0AA36M5Y1_CYLNA</name>
<keyword evidence="3" id="KW-1185">Reference proteome</keyword>
<dbReference type="InterPro" id="IPR045860">
    <property type="entry name" value="Snake_toxin-like_sf"/>
</dbReference>
<comment type="caution">
    <text evidence="2">The sequence shown here is derived from an EMBL/GenBank/DDBJ whole genome shotgun (WGS) entry which is preliminary data.</text>
</comment>
<dbReference type="PANTHER" id="PTHR34721">
    <property type="entry name" value="PROTEIN CBG09734"/>
    <property type="match status" value="1"/>
</dbReference>
<evidence type="ECO:0000313" key="3">
    <source>
        <dbReference type="Proteomes" id="UP001176961"/>
    </source>
</evidence>
<organism evidence="2 3">
    <name type="scientific">Cylicocyclus nassatus</name>
    <name type="common">Nematode worm</name>
    <dbReference type="NCBI Taxonomy" id="53992"/>
    <lineage>
        <taxon>Eukaryota</taxon>
        <taxon>Metazoa</taxon>
        <taxon>Ecdysozoa</taxon>
        <taxon>Nematoda</taxon>
        <taxon>Chromadorea</taxon>
        <taxon>Rhabditida</taxon>
        <taxon>Rhabditina</taxon>
        <taxon>Rhabditomorpha</taxon>
        <taxon>Strongyloidea</taxon>
        <taxon>Strongylidae</taxon>
        <taxon>Cylicocyclus</taxon>
    </lineage>
</organism>
<evidence type="ECO:0000313" key="2">
    <source>
        <dbReference type="EMBL" id="CAJ0598117.1"/>
    </source>
</evidence>
<dbReference type="SUPFAM" id="SSF57302">
    <property type="entry name" value="Snake toxin-like"/>
    <property type="match status" value="1"/>
</dbReference>
<proteinExistence type="predicted"/>
<feature type="signal peptide" evidence="1">
    <location>
        <begin position="1"/>
        <end position="19"/>
    </location>
</feature>
<gene>
    <name evidence="2" type="ORF">CYNAS_LOCUS10100</name>
</gene>
<dbReference type="EMBL" id="CATQJL010000223">
    <property type="protein sequence ID" value="CAJ0598117.1"/>
    <property type="molecule type" value="Genomic_DNA"/>
</dbReference>
<feature type="chain" id="PRO_5041269699" evidence="1">
    <location>
        <begin position="20"/>
        <end position="103"/>
    </location>
</feature>
<accession>A0AA36M5Y1</accession>
<dbReference type="AlphaFoldDB" id="A0AA36M5Y1"/>
<reference evidence="2" key="1">
    <citation type="submission" date="2023-07" db="EMBL/GenBank/DDBJ databases">
        <authorList>
            <consortium name="CYATHOMIX"/>
        </authorList>
    </citation>
    <scope>NUCLEOTIDE SEQUENCE</scope>
    <source>
        <strain evidence="2">N/A</strain>
    </source>
</reference>
<evidence type="ECO:0000256" key="1">
    <source>
        <dbReference type="SAM" id="SignalP"/>
    </source>
</evidence>
<dbReference type="Proteomes" id="UP001176961">
    <property type="component" value="Unassembled WGS sequence"/>
</dbReference>
<sequence>MFSSVPVVLLVAIIAHTQALECYQGLKNAYPPVTKQTCPPETKYCLTSTSTTESKQIISTLYRCATSADCKKEGCVTRKYLNKPYQPYYEKNCCCASDGCNKS</sequence>